<evidence type="ECO:0000313" key="2">
    <source>
        <dbReference type="Proteomes" id="UP000887566"/>
    </source>
</evidence>
<sequence>MKKFFRDSPPTYEEAVIEMRVIRPLIPVGRRRSLSLSDIRADAVSSASHSGTTAEQSDGPSQNDPTDQSDQTDQSDHVEVAPDEESVATSPTSTTADDQQLLRNENSGDDRG</sequence>
<protein>
    <submittedName>
        <fullName evidence="3">Uncharacterized protein</fullName>
    </submittedName>
</protein>
<organism evidence="2 3">
    <name type="scientific">Plectus sambesii</name>
    <dbReference type="NCBI Taxonomy" id="2011161"/>
    <lineage>
        <taxon>Eukaryota</taxon>
        <taxon>Metazoa</taxon>
        <taxon>Ecdysozoa</taxon>
        <taxon>Nematoda</taxon>
        <taxon>Chromadorea</taxon>
        <taxon>Plectida</taxon>
        <taxon>Plectina</taxon>
        <taxon>Plectoidea</taxon>
        <taxon>Plectidae</taxon>
        <taxon>Plectus</taxon>
    </lineage>
</organism>
<proteinExistence type="predicted"/>
<evidence type="ECO:0000313" key="3">
    <source>
        <dbReference type="WBParaSite" id="PSAMB.scaffold16332size1352.g36900.t1"/>
    </source>
</evidence>
<keyword evidence="2" id="KW-1185">Reference proteome</keyword>
<feature type="compositionally biased region" description="Polar residues" evidence="1">
    <location>
        <begin position="87"/>
        <end position="105"/>
    </location>
</feature>
<dbReference type="AlphaFoldDB" id="A0A914V7V3"/>
<dbReference type="WBParaSite" id="PSAMB.scaffold16332size1352.g36900.t1">
    <property type="protein sequence ID" value="PSAMB.scaffold16332size1352.g36900.t1"/>
    <property type="gene ID" value="PSAMB.scaffold16332size1352.g36900"/>
</dbReference>
<reference evidence="3" key="1">
    <citation type="submission" date="2022-11" db="UniProtKB">
        <authorList>
            <consortium name="WormBaseParasite"/>
        </authorList>
    </citation>
    <scope>IDENTIFICATION</scope>
</reference>
<feature type="region of interest" description="Disordered" evidence="1">
    <location>
        <begin position="29"/>
        <end position="112"/>
    </location>
</feature>
<evidence type="ECO:0000256" key="1">
    <source>
        <dbReference type="SAM" id="MobiDB-lite"/>
    </source>
</evidence>
<dbReference type="Proteomes" id="UP000887566">
    <property type="component" value="Unplaced"/>
</dbReference>
<name>A0A914V7V3_9BILA</name>
<feature type="compositionally biased region" description="Polar residues" evidence="1">
    <location>
        <begin position="45"/>
        <end position="59"/>
    </location>
</feature>
<feature type="compositionally biased region" description="Low complexity" evidence="1">
    <location>
        <begin position="60"/>
        <end position="72"/>
    </location>
</feature>
<accession>A0A914V7V3</accession>